<dbReference type="InterPro" id="IPR018631">
    <property type="entry name" value="AAA-ATPase-like_dom"/>
</dbReference>
<protein>
    <submittedName>
        <fullName evidence="2">AAA family ATPase</fullName>
    </submittedName>
</protein>
<dbReference type="InterPro" id="IPR012547">
    <property type="entry name" value="PDDEXK_9"/>
</dbReference>
<proteinExistence type="predicted"/>
<organism evidence="2 3">
    <name type="scientific">Methanospirillum purgamenti</name>
    <dbReference type="NCBI Taxonomy" id="2834276"/>
    <lineage>
        <taxon>Archaea</taxon>
        <taxon>Methanobacteriati</taxon>
        <taxon>Methanobacteriota</taxon>
        <taxon>Stenosarchaea group</taxon>
        <taxon>Methanomicrobia</taxon>
        <taxon>Methanomicrobiales</taxon>
        <taxon>Methanospirillaceae</taxon>
        <taxon>Methanospirillum</taxon>
    </lineage>
</organism>
<accession>A0A8E7B0H3</accession>
<dbReference type="Pfam" id="PF09820">
    <property type="entry name" value="AAA-ATPase_like"/>
    <property type="match status" value="1"/>
</dbReference>
<dbReference type="PANTHER" id="PTHR34825:SF2">
    <property type="entry name" value="AAA-ATPASE-LIKE DOMAIN-CONTAINING PROTEIN"/>
    <property type="match status" value="1"/>
</dbReference>
<evidence type="ECO:0000313" key="3">
    <source>
        <dbReference type="Proteomes" id="UP000680656"/>
    </source>
</evidence>
<dbReference type="AlphaFoldDB" id="A0A8E7B0H3"/>
<evidence type="ECO:0000259" key="1">
    <source>
        <dbReference type="Pfam" id="PF09820"/>
    </source>
</evidence>
<evidence type="ECO:0000313" key="2">
    <source>
        <dbReference type="EMBL" id="QVV88041.1"/>
    </source>
</evidence>
<feature type="domain" description="AAA-ATPase-like" evidence="1">
    <location>
        <begin position="6"/>
        <end position="226"/>
    </location>
</feature>
<sequence length="576" mass="68276">MDRRIPYGIMNYGEMIQKNGYFIDKTRYIEKLERVQNPVFLRPRRFGKSLFCSMLAYYYDICEAHRFDELFGHTWIGQNPTETHNQYIVLKFDFSVIAVSENIKETEYAFNRHCTGRILETRYSYPNYMQDAPEFVPDEKASISLSLWLGFLQKTGAPQVFVIIDEYDNFVNQYITSHQDHIYEEITTGDSFLRTFFKALKEGRQTGALANVFITGVLPIAIDDLTSSYNIASFITLDPVFEHMLGFTQVEVTELVDKVYQDFHLDPNTRGEVKDLIKNQYNGYHFVNTDSESVYNPNMLMYFLRQLSEHKMIPADLFDLNMRTDLTWIRRLTRWNEKNTRELVRQLTTDESIPFNRKALVSQFNLNEFFDPAFYPVSLFYLGLLTRKDEFDLMIPNLSMKEIAVEYFNEVFRIDLGQEKYTSMMQGFIRNPDLTQLFSDYWRLYVSQLPEAIFSQVNENFYRTTFFELCSRYLSTWFVWNVERSYPKGRTDLEFVGKFNEKFAGLRWVIEFKYFSNTEWTGMKTSIEDFSVREEDTVQIRGYAEGLRNEYPEADIRLFVIYCIGNQGFSVFDVTM</sequence>
<dbReference type="Pfam" id="PF08011">
    <property type="entry name" value="PDDEXK_9"/>
    <property type="match status" value="1"/>
</dbReference>
<dbReference type="GeneID" id="65097907"/>
<gene>
    <name evidence="2" type="ORF">KHC33_11945</name>
</gene>
<name>A0A8E7B0H3_9EURY</name>
<dbReference type="EMBL" id="CP075546">
    <property type="protein sequence ID" value="QVV88041.1"/>
    <property type="molecule type" value="Genomic_DNA"/>
</dbReference>
<keyword evidence="3" id="KW-1185">Reference proteome</keyword>
<dbReference type="RefSeq" id="WP_214418858.1">
    <property type="nucleotide sequence ID" value="NZ_CP075546.1"/>
</dbReference>
<dbReference type="Proteomes" id="UP000680656">
    <property type="component" value="Chromosome"/>
</dbReference>
<dbReference type="KEGG" id="mrtj:KHC33_11945"/>
<reference evidence="2 3" key="1">
    <citation type="submission" date="2021-05" db="EMBL/GenBank/DDBJ databases">
        <title>A novel Methanospirillum isolate from a pyrite-forming mixed culture.</title>
        <authorList>
            <person name="Bunk B."/>
            <person name="Sproer C."/>
            <person name="Spring S."/>
            <person name="Pester M."/>
        </authorList>
    </citation>
    <scope>NUCLEOTIDE SEQUENCE [LARGE SCALE GENOMIC DNA]</scope>
    <source>
        <strain evidence="2 3">J.3.6.1-F.2.7.3</strain>
    </source>
</reference>
<dbReference type="PANTHER" id="PTHR34825">
    <property type="entry name" value="CONSERVED PROTEIN, WITH A WEAK D-GALACTARATE DEHYDRATASE/ALTRONATE HYDROLASE DOMAIN"/>
    <property type="match status" value="1"/>
</dbReference>